<name>A0A2G5DWN7_AQUCA</name>
<evidence type="ECO:0000313" key="2">
    <source>
        <dbReference type="Proteomes" id="UP000230069"/>
    </source>
</evidence>
<accession>A0A2G5DWN7</accession>
<dbReference type="InParanoid" id="A0A2G5DWN7"/>
<organism evidence="1 2">
    <name type="scientific">Aquilegia coerulea</name>
    <name type="common">Rocky mountain columbine</name>
    <dbReference type="NCBI Taxonomy" id="218851"/>
    <lineage>
        <taxon>Eukaryota</taxon>
        <taxon>Viridiplantae</taxon>
        <taxon>Streptophyta</taxon>
        <taxon>Embryophyta</taxon>
        <taxon>Tracheophyta</taxon>
        <taxon>Spermatophyta</taxon>
        <taxon>Magnoliopsida</taxon>
        <taxon>Ranunculales</taxon>
        <taxon>Ranunculaceae</taxon>
        <taxon>Thalictroideae</taxon>
        <taxon>Aquilegia</taxon>
    </lineage>
</organism>
<dbReference type="AlphaFoldDB" id="A0A2G5DWN7"/>
<evidence type="ECO:0000313" key="1">
    <source>
        <dbReference type="EMBL" id="PIA47933.1"/>
    </source>
</evidence>
<reference evidence="1 2" key="1">
    <citation type="submission" date="2017-09" db="EMBL/GenBank/DDBJ databases">
        <title>WGS assembly of Aquilegia coerulea Goldsmith.</title>
        <authorList>
            <person name="Hodges S."/>
            <person name="Kramer E."/>
            <person name="Nordborg M."/>
            <person name="Tomkins J."/>
            <person name="Borevitz J."/>
            <person name="Derieg N."/>
            <person name="Yan J."/>
            <person name="Mihaltcheva S."/>
            <person name="Hayes R.D."/>
            <person name="Rokhsar D."/>
        </authorList>
    </citation>
    <scope>NUCLEOTIDE SEQUENCE [LARGE SCALE GENOMIC DNA]</scope>
    <source>
        <strain evidence="2">cv. Goldsmith</strain>
    </source>
</reference>
<gene>
    <name evidence="1" type="ORF">AQUCO_01400498v1</name>
</gene>
<keyword evidence="2" id="KW-1185">Reference proteome</keyword>
<protein>
    <submittedName>
        <fullName evidence="1">Uncharacterized protein</fullName>
    </submittedName>
</protein>
<dbReference type="EMBL" id="KZ305031">
    <property type="protein sequence ID" value="PIA47933.1"/>
    <property type="molecule type" value="Genomic_DNA"/>
</dbReference>
<sequence>MNWRFSLAHRWSSRGRGSCSYSRDCIKNLRTYNIAVHFLFICSRSRIILGTSILSFLISLKCRRVET</sequence>
<proteinExistence type="predicted"/>
<dbReference type="Proteomes" id="UP000230069">
    <property type="component" value="Unassembled WGS sequence"/>
</dbReference>